<evidence type="ECO:0000256" key="7">
    <source>
        <dbReference type="ARBA" id="ARBA00023237"/>
    </source>
</evidence>
<evidence type="ECO:0000256" key="4">
    <source>
        <dbReference type="ARBA" id="ARBA00022692"/>
    </source>
</evidence>
<dbReference type="AlphaFoldDB" id="A0A918VR49"/>
<keyword evidence="5" id="KW-0732">Signal</keyword>
<feature type="domain" description="Trimeric autotransporter adhesin YadA-like C-terminal membrane anchor" evidence="9">
    <location>
        <begin position="374"/>
        <end position="434"/>
    </location>
</feature>
<dbReference type="InterPro" id="IPR005594">
    <property type="entry name" value="YadA_C"/>
</dbReference>
<evidence type="ECO:0000313" key="11">
    <source>
        <dbReference type="Proteomes" id="UP000614811"/>
    </source>
</evidence>
<dbReference type="GO" id="GO:0009986">
    <property type="term" value="C:cell surface"/>
    <property type="evidence" value="ECO:0007669"/>
    <property type="project" value="UniProtKB-SubCell"/>
</dbReference>
<name>A0A918VR49_9GAMM</name>
<keyword evidence="3" id="KW-1134">Transmembrane beta strand</keyword>
<dbReference type="Pfam" id="PF03895">
    <property type="entry name" value="YadA_anchor"/>
    <property type="match status" value="1"/>
</dbReference>
<keyword evidence="6" id="KW-0472">Membrane</keyword>
<evidence type="ECO:0000256" key="3">
    <source>
        <dbReference type="ARBA" id="ARBA00022452"/>
    </source>
</evidence>
<reference evidence="10" key="2">
    <citation type="submission" date="2020-09" db="EMBL/GenBank/DDBJ databases">
        <authorList>
            <person name="Sun Q."/>
            <person name="Kim S."/>
        </authorList>
    </citation>
    <scope>NUCLEOTIDE SEQUENCE</scope>
    <source>
        <strain evidence="10">KCTC 12711</strain>
    </source>
</reference>
<dbReference type="EMBL" id="BMXA01000009">
    <property type="protein sequence ID" value="GHA21133.1"/>
    <property type="molecule type" value="Genomic_DNA"/>
</dbReference>
<accession>A0A918VR49</accession>
<dbReference type="Gene3D" id="1.20.1480.30">
    <property type="entry name" value="Designed four-helix bundle protein"/>
    <property type="match status" value="1"/>
</dbReference>
<comment type="caution">
    <text evidence="10">The sequence shown here is derived from an EMBL/GenBank/DDBJ whole genome shotgun (WGS) entry which is preliminary data.</text>
</comment>
<dbReference type="GO" id="GO:0009279">
    <property type="term" value="C:cell outer membrane"/>
    <property type="evidence" value="ECO:0007669"/>
    <property type="project" value="UniProtKB-SubCell"/>
</dbReference>
<sequence length="434" mass="46270">MRFPIVFALSVVFVVSVGSVFKYGHCLDCPSDSPAAHYEATATALAQAVTNTIVFTDSGFPVRLIEASQVKTTDTRIHDAVLFDAIGSPVDQGSLVAISVYQSQPAPPLDKPEPPYALASLDGGDMSRKTAVNDEPIIGFDRPKVTATTIRYTDAHVHNHTREPDSSLVRDKSAIPDQAFGQAWSDTTVTRTPEHHDRRAQAKPHKSITSRRTPTLYSPPDDYWGPRSLGREARIAQFTASSSPISSDHSARLSAPESANQGIAGKMVAHADDGSDDSGSSSNSDDIEDSVDDISDDLDDLSDTVDDLSATVDDVKDSLSTVEDQVGTLQGQVGDVDVTSLSSNFDDLSSQVTSLEKKTYAGIAATASLVTAIPSDPGKTILNVGYGYYQGQQAMGISLSRRMSTINGYYYSGLATGLSDTKIPLVRVGVGIEF</sequence>
<feature type="region of interest" description="Disordered" evidence="8">
    <location>
        <begin position="177"/>
        <end position="225"/>
    </location>
</feature>
<evidence type="ECO:0000256" key="5">
    <source>
        <dbReference type="ARBA" id="ARBA00022729"/>
    </source>
</evidence>
<proteinExistence type="predicted"/>
<evidence type="ECO:0000313" key="10">
    <source>
        <dbReference type="EMBL" id="GHA21133.1"/>
    </source>
</evidence>
<feature type="compositionally biased region" description="Acidic residues" evidence="8">
    <location>
        <begin position="285"/>
        <end position="302"/>
    </location>
</feature>
<organism evidence="10 11">
    <name type="scientific">Arenicella chitinivorans</name>
    <dbReference type="NCBI Taxonomy" id="1329800"/>
    <lineage>
        <taxon>Bacteria</taxon>
        <taxon>Pseudomonadati</taxon>
        <taxon>Pseudomonadota</taxon>
        <taxon>Gammaproteobacteria</taxon>
        <taxon>Arenicellales</taxon>
        <taxon>Arenicellaceae</taxon>
        <taxon>Arenicella</taxon>
    </lineage>
</organism>
<evidence type="ECO:0000256" key="6">
    <source>
        <dbReference type="ARBA" id="ARBA00023136"/>
    </source>
</evidence>
<dbReference type="Gene3D" id="3.30.1300.30">
    <property type="entry name" value="GSPII I/J protein-like"/>
    <property type="match status" value="1"/>
</dbReference>
<evidence type="ECO:0000259" key="9">
    <source>
        <dbReference type="Pfam" id="PF03895"/>
    </source>
</evidence>
<reference evidence="10" key="1">
    <citation type="journal article" date="2014" name="Int. J. Syst. Evol. Microbiol.">
        <title>Complete genome sequence of Corynebacterium casei LMG S-19264T (=DSM 44701T), isolated from a smear-ripened cheese.</title>
        <authorList>
            <consortium name="US DOE Joint Genome Institute (JGI-PGF)"/>
            <person name="Walter F."/>
            <person name="Albersmeier A."/>
            <person name="Kalinowski J."/>
            <person name="Ruckert C."/>
        </authorList>
    </citation>
    <scope>NUCLEOTIDE SEQUENCE</scope>
    <source>
        <strain evidence="10">KCTC 12711</strain>
    </source>
</reference>
<keyword evidence="7" id="KW-0998">Cell outer membrane</keyword>
<evidence type="ECO:0000256" key="8">
    <source>
        <dbReference type="SAM" id="MobiDB-lite"/>
    </source>
</evidence>
<protein>
    <recommendedName>
        <fullName evidence="9">Trimeric autotransporter adhesin YadA-like C-terminal membrane anchor domain-containing protein</fullName>
    </recommendedName>
</protein>
<evidence type="ECO:0000256" key="1">
    <source>
        <dbReference type="ARBA" id="ARBA00004241"/>
    </source>
</evidence>
<dbReference type="InterPro" id="IPR045584">
    <property type="entry name" value="Pilin-like"/>
</dbReference>
<keyword evidence="11" id="KW-1185">Reference proteome</keyword>
<feature type="region of interest" description="Disordered" evidence="8">
    <location>
        <begin position="239"/>
        <end position="302"/>
    </location>
</feature>
<dbReference type="Proteomes" id="UP000614811">
    <property type="component" value="Unassembled WGS sequence"/>
</dbReference>
<gene>
    <name evidence="10" type="ORF">GCM10008090_33870</name>
</gene>
<dbReference type="SUPFAM" id="SSF54523">
    <property type="entry name" value="Pili subunits"/>
    <property type="match status" value="1"/>
</dbReference>
<evidence type="ECO:0000256" key="2">
    <source>
        <dbReference type="ARBA" id="ARBA00004442"/>
    </source>
</evidence>
<dbReference type="RefSeq" id="WP_189402901.1">
    <property type="nucleotide sequence ID" value="NZ_BMXA01000009.1"/>
</dbReference>
<keyword evidence="4" id="KW-0812">Transmembrane</keyword>
<comment type="subcellular location">
    <subcellularLocation>
        <location evidence="2">Cell outer membrane</location>
    </subcellularLocation>
    <subcellularLocation>
        <location evidence="1">Cell surface</location>
    </subcellularLocation>
</comment>